<dbReference type="PANTHER" id="PTHR22854">
    <property type="entry name" value="TRYPTOPHAN BIOSYNTHESIS PROTEIN"/>
    <property type="match status" value="1"/>
</dbReference>
<dbReference type="GO" id="GO:0000162">
    <property type="term" value="P:L-tryptophan biosynthetic process"/>
    <property type="evidence" value="ECO:0007669"/>
    <property type="project" value="UniProtKB-UniRule"/>
</dbReference>
<keyword evidence="11" id="KW-1185">Reference proteome</keyword>
<dbReference type="FunFam" id="3.20.20.70:FF:000024">
    <property type="entry name" value="Indole-3-glycerol phosphate synthase"/>
    <property type="match status" value="1"/>
</dbReference>
<evidence type="ECO:0000256" key="1">
    <source>
        <dbReference type="ARBA" id="ARBA00001633"/>
    </source>
</evidence>
<dbReference type="OrthoDB" id="9804217at2"/>
<evidence type="ECO:0000313" key="10">
    <source>
        <dbReference type="EMBL" id="RNI30465.1"/>
    </source>
</evidence>
<keyword evidence="4 8" id="KW-0210">Decarboxylase</keyword>
<gene>
    <name evidence="8 10" type="primary">trpC</name>
    <name evidence="10" type="ORF">EFB08_04160</name>
</gene>
<dbReference type="InterPro" id="IPR013785">
    <property type="entry name" value="Aldolase_TIM"/>
</dbReference>
<dbReference type="RefSeq" id="WP_123125682.1">
    <property type="nucleotide sequence ID" value="NZ_RJJD01000002.1"/>
</dbReference>
<dbReference type="NCBIfam" id="NF001377">
    <property type="entry name" value="PRK00278.2-4"/>
    <property type="match status" value="1"/>
</dbReference>
<comment type="similarity">
    <text evidence="8">Belongs to the TrpC family.</text>
</comment>
<evidence type="ECO:0000259" key="9">
    <source>
        <dbReference type="Pfam" id="PF00218"/>
    </source>
</evidence>
<comment type="pathway">
    <text evidence="2 8">Amino-acid biosynthesis; L-tryptophan biosynthesis; L-tryptophan from chorismate: step 4/5.</text>
</comment>
<dbReference type="InterPro" id="IPR001468">
    <property type="entry name" value="Indole-3-GlycerolPSynthase_CS"/>
</dbReference>
<evidence type="ECO:0000256" key="2">
    <source>
        <dbReference type="ARBA" id="ARBA00004696"/>
    </source>
</evidence>
<dbReference type="Pfam" id="PF00218">
    <property type="entry name" value="IGPS"/>
    <property type="match status" value="1"/>
</dbReference>
<evidence type="ECO:0000256" key="3">
    <source>
        <dbReference type="ARBA" id="ARBA00022605"/>
    </source>
</evidence>
<protein>
    <recommendedName>
        <fullName evidence="8">Indole-3-glycerol phosphate synthase</fullName>
        <shortName evidence="8">IGPS</shortName>
        <ecNumber evidence="8">4.1.1.48</ecNumber>
    </recommendedName>
</protein>
<dbReference type="SUPFAM" id="SSF51366">
    <property type="entry name" value="Ribulose-phoshate binding barrel"/>
    <property type="match status" value="1"/>
</dbReference>
<evidence type="ECO:0000256" key="5">
    <source>
        <dbReference type="ARBA" id="ARBA00022822"/>
    </source>
</evidence>
<name>A0A3M9MZ88_9BACT</name>
<feature type="domain" description="Indole-3-glycerol phosphate synthase" evidence="9">
    <location>
        <begin position="6"/>
        <end position="255"/>
    </location>
</feature>
<dbReference type="InterPro" id="IPR045186">
    <property type="entry name" value="Indole-3-glycerol_P_synth"/>
</dbReference>
<dbReference type="UniPathway" id="UPA00035">
    <property type="reaction ID" value="UER00043"/>
</dbReference>
<keyword evidence="5 8" id="KW-0822">Tryptophan biosynthesis</keyword>
<proteinExistence type="inferred from homology"/>
<dbReference type="Proteomes" id="UP000272117">
    <property type="component" value="Unassembled WGS sequence"/>
</dbReference>
<dbReference type="CDD" id="cd00331">
    <property type="entry name" value="IGPS"/>
    <property type="match status" value="1"/>
</dbReference>
<accession>A0A3M9MZ88</accession>
<evidence type="ECO:0000256" key="6">
    <source>
        <dbReference type="ARBA" id="ARBA00023141"/>
    </source>
</evidence>
<dbReference type="GO" id="GO:0004425">
    <property type="term" value="F:indole-3-glycerol-phosphate synthase activity"/>
    <property type="evidence" value="ECO:0007669"/>
    <property type="project" value="UniProtKB-UniRule"/>
</dbReference>
<keyword evidence="7 8" id="KW-0456">Lyase</keyword>
<reference evidence="10 11" key="1">
    <citation type="submission" date="2018-11" db="EMBL/GenBank/DDBJ databases">
        <title>Rufibacter latericius sp. nov., isolated from water in Baiyang Lake.</title>
        <authorList>
            <person name="Yang Y."/>
        </authorList>
    </citation>
    <scope>NUCLEOTIDE SEQUENCE [LARGE SCALE GENOMIC DNA]</scope>
    <source>
        <strain evidence="10 11">R-22-1c-1</strain>
    </source>
</reference>
<dbReference type="GO" id="GO:0004640">
    <property type="term" value="F:phosphoribosylanthranilate isomerase activity"/>
    <property type="evidence" value="ECO:0007669"/>
    <property type="project" value="TreeGrafter"/>
</dbReference>
<comment type="catalytic activity">
    <reaction evidence="1 8">
        <text>1-(2-carboxyphenylamino)-1-deoxy-D-ribulose 5-phosphate + H(+) = (1S,2R)-1-C-(indol-3-yl)glycerol 3-phosphate + CO2 + H2O</text>
        <dbReference type="Rhea" id="RHEA:23476"/>
        <dbReference type="ChEBI" id="CHEBI:15377"/>
        <dbReference type="ChEBI" id="CHEBI:15378"/>
        <dbReference type="ChEBI" id="CHEBI:16526"/>
        <dbReference type="ChEBI" id="CHEBI:58613"/>
        <dbReference type="ChEBI" id="CHEBI:58866"/>
        <dbReference type="EC" id="4.1.1.48"/>
    </reaction>
</comment>
<keyword evidence="6 8" id="KW-0057">Aromatic amino acid biosynthesis</keyword>
<dbReference type="InterPro" id="IPR011060">
    <property type="entry name" value="RibuloseP-bd_barrel"/>
</dbReference>
<dbReference type="PROSITE" id="PS00614">
    <property type="entry name" value="IGPS"/>
    <property type="match status" value="1"/>
</dbReference>
<dbReference type="PANTHER" id="PTHR22854:SF2">
    <property type="entry name" value="INDOLE-3-GLYCEROL-PHOSPHATE SYNTHASE"/>
    <property type="match status" value="1"/>
</dbReference>
<dbReference type="HAMAP" id="MF_00134_B">
    <property type="entry name" value="IGPS_B"/>
    <property type="match status" value="1"/>
</dbReference>
<dbReference type="InterPro" id="IPR013798">
    <property type="entry name" value="Indole-3-glycerol_P_synth_dom"/>
</dbReference>
<dbReference type="EMBL" id="RJJD01000002">
    <property type="protein sequence ID" value="RNI30465.1"/>
    <property type="molecule type" value="Genomic_DNA"/>
</dbReference>
<evidence type="ECO:0000256" key="4">
    <source>
        <dbReference type="ARBA" id="ARBA00022793"/>
    </source>
</evidence>
<organism evidence="10 11">
    <name type="scientific">Rufibacter latericius</name>
    <dbReference type="NCBI Taxonomy" id="2487040"/>
    <lineage>
        <taxon>Bacteria</taxon>
        <taxon>Pseudomonadati</taxon>
        <taxon>Bacteroidota</taxon>
        <taxon>Cytophagia</taxon>
        <taxon>Cytophagales</taxon>
        <taxon>Hymenobacteraceae</taxon>
        <taxon>Rufibacter</taxon>
    </lineage>
</organism>
<dbReference type="Gene3D" id="3.20.20.70">
    <property type="entry name" value="Aldolase class I"/>
    <property type="match status" value="1"/>
</dbReference>
<evidence type="ECO:0000256" key="8">
    <source>
        <dbReference type="HAMAP-Rule" id="MF_00134"/>
    </source>
</evidence>
<keyword evidence="3 8" id="KW-0028">Amino-acid biosynthesis</keyword>
<dbReference type="EC" id="4.1.1.48" evidence="8"/>
<sequence>MSSTILDKIIAHKRQEVADRKSLVPTALLERSIYFSSQPVSLRKYVQRPDLNGIIAEYKRKSPSKGTINAYAPVERTSIGYMQAGASALSILTDATFFGGKNEDLTTARKFNFCPILRKDFVVEEYQILEAKSIGADAILLIAGVLTKEEVSQLAQFAHSLGLEVLLEVHNREELERTITPHVDLIGVNNRNLHDFSVDIKTSVELAPFIPNDFVKVSESGLSEAASILELRQHGYEGFLMGETFMRQSRPEKACAAFVEELKKLNVIKSLSFSV</sequence>
<dbReference type="AlphaFoldDB" id="A0A3M9MZ88"/>
<evidence type="ECO:0000256" key="7">
    <source>
        <dbReference type="ARBA" id="ARBA00023239"/>
    </source>
</evidence>
<comment type="caution">
    <text evidence="10">The sequence shown here is derived from an EMBL/GenBank/DDBJ whole genome shotgun (WGS) entry which is preliminary data.</text>
</comment>
<evidence type="ECO:0000313" key="11">
    <source>
        <dbReference type="Proteomes" id="UP000272117"/>
    </source>
</evidence>